<dbReference type="EMBL" id="AP012057">
    <property type="protein sequence ID" value="BAN02433.1"/>
    <property type="molecule type" value="Genomic_DNA"/>
</dbReference>
<protein>
    <submittedName>
        <fullName evidence="1">Uncharacterized protein</fullName>
    </submittedName>
</protein>
<name>A0A6C7E7T9_ILUCY</name>
<sequence length="571" mass="58797">MPALPFPRRRSSPPKRHLGLVLALIAGGAIVGLTTEQFAGADVTTGDRPVFVPIDPCRLADTRPAPNNVGPRDTPIGTAETVTFTAHGTNGDCTVPADAVGLSLNVTALGATEQTFLTIWPSGTRPLAASLNPSPGEPPTPNAVNAPLSGTGTFEVYNDRGSVHVVVDVNGYYAHHDHDDRYYTRSQVDSLLSSAPTTTDDAQPHPALVHGRPIRSDALIDSSGNASLFTELEVDPRGRPIVAWIDQTAGAAMVSRCAEPSCSTVATTAATQANSATQLIDMELDSAGDPVLLTSGPGNIVSVHTCVSFCVGGSTTDFAGAARSGGLVMTRDDLPILVYENDTSDEIEITSCLDPQCISSTTSALAPTGNLADVDVMMGPDGFPIVAYSNDSEGDVVVIACRTVDCVGSPAPVSTVVDSAGFVGNGLSMTMDADGNPAIAYRDRTNKVTKVARCNNPTCSGPDPASLSTLPSGDEGLAMDIAIASATGLPIVASWIPTGVAPSRLQAEICLDLTCSSSDTWTLADPGGVTSRPSLAISAFGVPMAAWIDPVDDHVVLSYLGGASSTPNGWD</sequence>
<dbReference type="KEGG" id="aym:YM304_21190"/>
<reference evidence="1 2" key="1">
    <citation type="journal article" date="2013" name="Int. J. Syst. Evol. Microbiol.">
        <title>Ilumatobacter nonamiense sp. nov. and Ilumatobacter coccineum sp. nov., isolated from seashore sand.</title>
        <authorList>
            <person name="Matsumoto A."/>
            <person name="Kasai H."/>
            <person name="Matsuo Y."/>
            <person name="Shizuri Y."/>
            <person name="Ichikawa N."/>
            <person name="Fujita N."/>
            <person name="Omura S."/>
            <person name="Takahashi Y."/>
        </authorList>
    </citation>
    <scope>NUCLEOTIDE SEQUENCE [LARGE SCALE GENOMIC DNA]</scope>
    <source>
        <strain evidence="2">NBRC 103263 / KCTC 29153 / YM16-304</strain>
    </source>
</reference>
<accession>A0A6C7E7T9</accession>
<dbReference type="RefSeq" id="WP_015441680.1">
    <property type="nucleotide sequence ID" value="NC_020520.1"/>
</dbReference>
<dbReference type="AlphaFoldDB" id="A0A6C7E7T9"/>
<evidence type="ECO:0000313" key="2">
    <source>
        <dbReference type="Proteomes" id="UP000011863"/>
    </source>
</evidence>
<dbReference type="OrthoDB" id="3503648at2"/>
<dbReference type="Proteomes" id="UP000011863">
    <property type="component" value="Chromosome"/>
</dbReference>
<evidence type="ECO:0000313" key="1">
    <source>
        <dbReference type="EMBL" id="BAN02433.1"/>
    </source>
</evidence>
<gene>
    <name evidence="1" type="ORF">YM304_21190</name>
</gene>
<organism evidence="1 2">
    <name type="scientific">Ilumatobacter coccineus (strain NBRC 103263 / KCTC 29153 / YM16-304)</name>
    <dbReference type="NCBI Taxonomy" id="1313172"/>
    <lineage>
        <taxon>Bacteria</taxon>
        <taxon>Bacillati</taxon>
        <taxon>Actinomycetota</taxon>
        <taxon>Acidimicrobiia</taxon>
        <taxon>Acidimicrobiales</taxon>
        <taxon>Ilumatobacteraceae</taxon>
        <taxon>Ilumatobacter</taxon>
    </lineage>
</organism>
<keyword evidence="2" id="KW-1185">Reference proteome</keyword>
<proteinExistence type="predicted"/>